<protein>
    <recommendedName>
        <fullName evidence="1">CobQ/CobB/MinD/ParA nucleotide binding domain-containing protein</fullName>
    </recommendedName>
</protein>
<sequence length="206" mass="23417">MKIISVQNSKGGVGKTTLAINIAACLARQNKKVCFYDADSQRTAFDWYSIKKDSSFNVVPIDNPKLLESQINELRFDYCIIDNPPAISSFFITSIKLANYIIVPVSSSAFDMWGLVSMVETLNIINADFDVLFIHNKFVQNAKMNKEVKDAFAEIRLNKKSEFFDVFFRQSYPRTAMDGETVFNSNDSKAQAEIEFIVNYLLRQGD</sequence>
<dbReference type="InterPro" id="IPR027417">
    <property type="entry name" value="P-loop_NTPase"/>
</dbReference>
<dbReference type="AlphaFoldDB" id="A0A520XFD8"/>
<name>A0A520XFD8_9DELT</name>
<dbReference type="Gene3D" id="3.40.50.300">
    <property type="entry name" value="P-loop containing nucleotide triphosphate hydrolases"/>
    <property type="match status" value="1"/>
</dbReference>
<dbReference type="PANTHER" id="PTHR13696:SF96">
    <property type="entry name" value="COBQ_COBB_MIND_PARA NUCLEOTIDE BINDING DOMAIN-CONTAINING PROTEIN"/>
    <property type="match status" value="1"/>
</dbReference>
<dbReference type="Proteomes" id="UP000322454">
    <property type="component" value="Unassembled WGS sequence"/>
</dbReference>
<dbReference type="InterPro" id="IPR002586">
    <property type="entry name" value="CobQ/CobB/MinD/ParA_Nub-bd_dom"/>
</dbReference>
<dbReference type="InterPro" id="IPR050678">
    <property type="entry name" value="DNA_Partitioning_ATPase"/>
</dbReference>
<organism evidence="2 3">
    <name type="scientific">Candidatus Acidulodesulfobacterium acidiphilum</name>
    <dbReference type="NCBI Taxonomy" id="2597224"/>
    <lineage>
        <taxon>Bacteria</taxon>
        <taxon>Deltaproteobacteria</taxon>
        <taxon>Candidatus Acidulodesulfobacterales</taxon>
        <taxon>Candidatus Acidulodesulfobacterium</taxon>
    </lineage>
</organism>
<proteinExistence type="predicted"/>
<evidence type="ECO:0000259" key="1">
    <source>
        <dbReference type="Pfam" id="PF01656"/>
    </source>
</evidence>
<feature type="domain" description="CobQ/CobB/MinD/ParA nucleotide binding" evidence="1">
    <location>
        <begin position="4"/>
        <end position="172"/>
    </location>
</feature>
<accession>A0A520XFD8</accession>
<dbReference type="SUPFAM" id="SSF52540">
    <property type="entry name" value="P-loop containing nucleoside triphosphate hydrolases"/>
    <property type="match status" value="1"/>
</dbReference>
<reference evidence="2 3" key="1">
    <citation type="submission" date="2019-01" db="EMBL/GenBank/DDBJ databases">
        <title>Insights into ecological role of a new deltaproteobacterial order Candidatus Sinidesulfobacterales (Sva0485) by metagenomics and metatranscriptomics.</title>
        <authorList>
            <person name="Tan S."/>
            <person name="Liu J."/>
            <person name="Fang Y."/>
            <person name="Hedlund B."/>
            <person name="Lian Z.-H."/>
            <person name="Huang L.-Y."/>
            <person name="Li J.-T."/>
            <person name="Huang L.-N."/>
            <person name="Li W.-J."/>
            <person name="Jiang H.-C."/>
            <person name="Dong H.-L."/>
            <person name="Shu W.-S."/>
        </authorList>
    </citation>
    <scope>NUCLEOTIDE SEQUENCE [LARGE SCALE GENOMIC DNA]</scope>
    <source>
        <strain evidence="2">AP4</strain>
    </source>
</reference>
<dbReference type="PIRSF" id="PIRSF009320">
    <property type="entry name" value="Nuc_binding_HP_1000"/>
    <property type="match status" value="1"/>
</dbReference>
<dbReference type="PANTHER" id="PTHR13696">
    <property type="entry name" value="P-LOOP CONTAINING NUCLEOSIDE TRIPHOSPHATE HYDROLASE"/>
    <property type="match status" value="1"/>
</dbReference>
<dbReference type="EMBL" id="SHMQ01000005">
    <property type="protein sequence ID" value="RZV39890.1"/>
    <property type="molecule type" value="Genomic_DNA"/>
</dbReference>
<dbReference type="CDD" id="cd02042">
    <property type="entry name" value="ParAB_family"/>
    <property type="match status" value="1"/>
</dbReference>
<gene>
    <name evidence="2" type="ORF">EVJ48_02915</name>
</gene>
<comment type="caution">
    <text evidence="2">The sequence shown here is derived from an EMBL/GenBank/DDBJ whole genome shotgun (WGS) entry which is preliminary data.</text>
</comment>
<evidence type="ECO:0000313" key="3">
    <source>
        <dbReference type="Proteomes" id="UP000322454"/>
    </source>
</evidence>
<dbReference type="Pfam" id="PF01656">
    <property type="entry name" value="CbiA"/>
    <property type="match status" value="1"/>
</dbReference>
<evidence type="ECO:0000313" key="2">
    <source>
        <dbReference type="EMBL" id="RZV39890.1"/>
    </source>
</evidence>